<reference evidence="3" key="1">
    <citation type="submission" date="2016-10" db="EMBL/GenBank/DDBJ databases">
        <authorList>
            <person name="Varghese N."/>
            <person name="Submissions S."/>
        </authorList>
    </citation>
    <scope>NUCLEOTIDE SEQUENCE [LARGE SCALE GENOMIC DNA]</scope>
    <source>
        <strain evidence="3">M83</strain>
    </source>
</reference>
<sequence length="104" mass="11574">MVIKPVEFGMIQQQNLVSSEQAAENNRPVANQSNIQTTIQHNVEAKAETVTNKDDTELNSGSFDAKEKSNNEYDKDRAKGKNNKKSDGRVFIKGQGSTDFDIKI</sequence>
<dbReference type="AlphaFoldDB" id="A0A1G9ZA31"/>
<feature type="compositionally biased region" description="Basic and acidic residues" evidence="1">
    <location>
        <begin position="64"/>
        <end position="90"/>
    </location>
</feature>
<keyword evidence="3" id="KW-1185">Reference proteome</keyword>
<feature type="compositionally biased region" description="Basic and acidic residues" evidence="1">
    <location>
        <begin position="47"/>
        <end position="56"/>
    </location>
</feature>
<dbReference type="Proteomes" id="UP000187651">
    <property type="component" value="Unassembled WGS sequence"/>
</dbReference>
<organism evidence="2 3">
    <name type="scientific">Lachnospira pectinoschiza</name>
    <dbReference type="NCBI Taxonomy" id="28052"/>
    <lineage>
        <taxon>Bacteria</taxon>
        <taxon>Bacillati</taxon>
        <taxon>Bacillota</taxon>
        <taxon>Clostridia</taxon>
        <taxon>Lachnospirales</taxon>
        <taxon>Lachnospiraceae</taxon>
        <taxon>Lachnospira</taxon>
    </lineage>
</organism>
<evidence type="ECO:0000313" key="2">
    <source>
        <dbReference type="EMBL" id="SDN18312.1"/>
    </source>
</evidence>
<protein>
    <submittedName>
        <fullName evidence="2">Uncharacterized protein</fullName>
    </submittedName>
</protein>
<feature type="region of interest" description="Disordered" evidence="1">
    <location>
        <begin position="47"/>
        <end position="104"/>
    </location>
</feature>
<dbReference type="OrthoDB" id="2063260at2"/>
<accession>A0A1G9ZA31</accession>
<dbReference type="RefSeq" id="WP_074522099.1">
    <property type="nucleotide sequence ID" value="NZ_FNHZ01000007.1"/>
</dbReference>
<name>A0A1G9ZA31_9FIRM</name>
<evidence type="ECO:0000256" key="1">
    <source>
        <dbReference type="SAM" id="MobiDB-lite"/>
    </source>
</evidence>
<gene>
    <name evidence="2" type="ORF">SAMN05216544_2102</name>
</gene>
<evidence type="ECO:0000313" key="3">
    <source>
        <dbReference type="Proteomes" id="UP000187651"/>
    </source>
</evidence>
<dbReference type="EMBL" id="FNHZ01000007">
    <property type="protein sequence ID" value="SDN18312.1"/>
    <property type="molecule type" value="Genomic_DNA"/>
</dbReference>
<proteinExistence type="predicted"/>